<name>A0A9E9LDT5_9BURK</name>
<keyword evidence="1" id="KW-0472">Membrane</keyword>
<dbReference type="InterPro" id="IPR009937">
    <property type="entry name" value="Phage_holin_3_6"/>
</dbReference>
<feature type="transmembrane region" description="Helical" evidence="1">
    <location>
        <begin position="21"/>
        <end position="48"/>
    </location>
</feature>
<protein>
    <submittedName>
        <fullName evidence="2">Phage holin family protein</fullName>
    </submittedName>
</protein>
<feature type="transmembrane region" description="Helical" evidence="1">
    <location>
        <begin position="54"/>
        <end position="76"/>
    </location>
</feature>
<dbReference type="EMBL" id="CP098251">
    <property type="protein sequence ID" value="WAV92240.1"/>
    <property type="molecule type" value="Genomic_DNA"/>
</dbReference>
<reference evidence="2" key="1">
    <citation type="journal article" date="2022" name="Front. Microbiol.">
        <title>New perspectives on an old grouping: The genomic and phenotypic variability of Oxalobacter formigenes and the implications for calcium oxalate stone prevention.</title>
        <authorList>
            <person name="Chmiel J.A."/>
            <person name="Carr C."/>
            <person name="Stuivenberg G.A."/>
            <person name="Venema R."/>
            <person name="Chanyi R.M."/>
            <person name="Al K.F."/>
            <person name="Giguere D."/>
            <person name="Say H."/>
            <person name="Akouris P.P."/>
            <person name="Dominguez Romero S.A."/>
            <person name="Kwong A."/>
            <person name="Tai V."/>
            <person name="Koval S.F."/>
            <person name="Razvi H."/>
            <person name="Bjazevic J."/>
            <person name="Burton J.P."/>
        </authorList>
    </citation>
    <scope>NUCLEOTIDE SEQUENCE</scope>
    <source>
        <strain evidence="2">OxK</strain>
    </source>
</reference>
<keyword evidence="1" id="KW-1133">Transmembrane helix</keyword>
<proteinExistence type="predicted"/>
<keyword evidence="1" id="KW-0812">Transmembrane</keyword>
<dbReference type="Pfam" id="PF07332">
    <property type="entry name" value="Phage_holin_3_6"/>
    <property type="match status" value="1"/>
</dbReference>
<dbReference type="AlphaFoldDB" id="A0A9E9LDT5"/>
<evidence type="ECO:0000256" key="1">
    <source>
        <dbReference type="SAM" id="Phobius"/>
    </source>
</evidence>
<sequence length="103" mass="12195">MDYLRLLLIDLKIQKQLFINRMVCLAIIFVFLFLSLIFLGIAIILSFINTPYLIIAAWCIFLAHVLVLLISLFIYIRYRSSTPLFCDIEKELKQDIDMMKEFL</sequence>
<gene>
    <name evidence="2" type="ORF">NB646_09920</name>
</gene>
<organism evidence="2">
    <name type="scientific">Oxalobacter aliiformigenes</name>
    <dbReference type="NCBI Taxonomy" id="2946593"/>
    <lineage>
        <taxon>Bacteria</taxon>
        <taxon>Pseudomonadati</taxon>
        <taxon>Pseudomonadota</taxon>
        <taxon>Betaproteobacteria</taxon>
        <taxon>Burkholderiales</taxon>
        <taxon>Oxalobacteraceae</taxon>
        <taxon>Oxalobacter</taxon>
    </lineage>
</organism>
<dbReference type="Proteomes" id="UP001164819">
    <property type="component" value="Chromosome"/>
</dbReference>
<dbReference type="RefSeq" id="WP_416143462.1">
    <property type="nucleotide sequence ID" value="NZ_CP098251.1"/>
</dbReference>
<accession>A0A9E9LDT5</accession>
<evidence type="ECO:0000313" key="2">
    <source>
        <dbReference type="EMBL" id="WAV92240.1"/>
    </source>
</evidence>